<feature type="compositionally biased region" description="Low complexity" evidence="1">
    <location>
        <begin position="587"/>
        <end position="607"/>
    </location>
</feature>
<dbReference type="InterPro" id="IPR057731">
    <property type="entry name" value="STIL_N"/>
</dbReference>
<dbReference type="Pfam" id="PF15253">
    <property type="entry name" value="STIL_N"/>
    <property type="match status" value="1"/>
</dbReference>
<feature type="compositionally biased region" description="Basic and acidic residues" evidence="1">
    <location>
        <begin position="498"/>
        <end position="509"/>
    </location>
</feature>
<dbReference type="GO" id="GO:0007052">
    <property type="term" value="P:mitotic spindle organization"/>
    <property type="evidence" value="ECO:0007669"/>
    <property type="project" value="TreeGrafter"/>
</dbReference>
<dbReference type="AlphaFoldDB" id="A0AAX4NZU2"/>
<evidence type="ECO:0000256" key="1">
    <source>
        <dbReference type="SAM" id="MobiDB-lite"/>
    </source>
</evidence>
<dbReference type="PANTHER" id="PTHR15128:SF0">
    <property type="entry name" value="SCL-INTERRUPTING LOCUS PROTEIN"/>
    <property type="match status" value="1"/>
</dbReference>
<dbReference type="GO" id="GO:0031023">
    <property type="term" value="P:microtubule organizing center organization"/>
    <property type="evidence" value="ECO:0007669"/>
    <property type="project" value="TreeGrafter"/>
</dbReference>
<gene>
    <name evidence="3" type="ORF">HKI87_01g06790</name>
</gene>
<evidence type="ECO:0000313" key="4">
    <source>
        <dbReference type="Proteomes" id="UP001472866"/>
    </source>
</evidence>
<evidence type="ECO:0000313" key="3">
    <source>
        <dbReference type="EMBL" id="WZN59154.1"/>
    </source>
</evidence>
<sequence>MLAEVGADLGEEASSFFPRRGPPTGAGVDRASLESGRGGVPLGGEAGGGPEFDSSDFLRERRLSRTAPKPFFRSPKWTTPEAYLASTRATATTTSWAAAGARSGSLTRPPRFPLSRLVLWDRTPFGDVLDVNLNDFVPRLHLSEDAVRGILAEVRSATALFELKGSLTGGSGFEQRLTLGSEAERELGKKVSKGEPGSLMSYASVSGASKTAAVEFVCHDSEDDMAESKLPEKMRDGLLKRLSSGLNLVHRFGPGALMPTVCRCCTTKGSKSKELLIRGSMLVPSARLQLKPIYPLLMRDTSLSQSLSAALKSDMKAKAIPQKAEPKERTGFLTMDQGHRLLPLLENEPLAREMPLLGVWVTCGPSGARSSLVYSACLRFLYGGREVVAERTLQHGHFLLLLFSSGSCSPQCFECSFSTPRSETGMGGLQSCIPDCTEYTFSCTMHSDSLASKSLQPTACDSAEGAQEMEACSPHSLFAEPDDVPEEPRPLAPTPSALDRKRAFSRGEEERELESSLWPNLPDSRNSVPQRKDEPPEPEIGPGFWAPTPWCDREGFSSRLDQSAAAALISQQQRQIAKLERLLREGNPPNEVPASPAPAPAFQSPVQMKGQRALSGENEDAQVEKREEKAGRDGGTDESLMMRAMAGLGTSANQALGEKSMEGSDKGNREVISPYDSQQLALADAVQGASGESESEEEILDDHLTTHGCNPVASLDPNLGQAMVRVRYTPLESESESEEELKILSKYISLEAYRNN</sequence>
<feature type="compositionally biased region" description="Basic and acidic residues" evidence="1">
    <location>
        <begin position="622"/>
        <end position="635"/>
    </location>
</feature>
<feature type="region of interest" description="Disordered" evidence="1">
    <location>
        <begin position="477"/>
        <end position="562"/>
    </location>
</feature>
<dbReference type="PANTHER" id="PTHR15128">
    <property type="entry name" value="TAL1 SCL INTERRUPTING LOCUS"/>
    <property type="match status" value="1"/>
</dbReference>
<accession>A0AAX4NZU2</accession>
<protein>
    <submittedName>
        <fullName evidence="3">SCL-interrupting locus protein</fullName>
    </submittedName>
</protein>
<organism evidence="3 4">
    <name type="scientific">Chloropicon roscoffensis</name>
    <dbReference type="NCBI Taxonomy" id="1461544"/>
    <lineage>
        <taxon>Eukaryota</taxon>
        <taxon>Viridiplantae</taxon>
        <taxon>Chlorophyta</taxon>
        <taxon>Chloropicophyceae</taxon>
        <taxon>Chloropicales</taxon>
        <taxon>Chloropicaceae</taxon>
        <taxon>Chloropicon</taxon>
    </lineage>
</organism>
<dbReference type="GO" id="GO:0007224">
    <property type="term" value="P:smoothened signaling pathway"/>
    <property type="evidence" value="ECO:0007669"/>
    <property type="project" value="TreeGrafter"/>
</dbReference>
<dbReference type="EMBL" id="CP151501">
    <property type="protein sequence ID" value="WZN59154.1"/>
    <property type="molecule type" value="Genomic_DNA"/>
</dbReference>
<dbReference type="InterPro" id="IPR026123">
    <property type="entry name" value="STIL"/>
</dbReference>
<name>A0AAX4NZU2_9CHLO</name>
<dbReference type="Proteomes" id="UP001472866">
    <property type="component" value="Chromosome 01"/>
</dbReference>
<dbReference type="GO" id="GO:0005815">
    <property type="term" value="C:microtubule organizing center"/>
    <property type="evidence" value="ECO:0007669"/>
    <property type="project" value="TreeGrafter"/>
</dbReference>
<proteinExistence type="predicted"/>
<feature type="domain" description="STIL N-terminal" evidence="2">
    <location>
        <begin position="262"/>
        <end position="424"/>
    </location>
</feature>
<reference evidence="3 4" key="1">
    <citation type="submission" date="2024-03" db="EMBL/GenBank/DDBJ databases">
        <title>Complete genome sequence of the green alga Chloropicon roscoffensis RCC1871.</title>
        <authorList>
            <person name="Lemieux C."/>
            <person name="Pombert J.-F."/>
            <person name="Otis C."/>
            <person name="Turmel M."/>
        </authorList>
    </citation>
    <scope>NUCLEOTIDE SEQUENCE [LARGE SCALE GENOMIC DNA]</scope>
    <source>
        <strain evidence="3 4">RCC1871</strain>
    </source>
</reference>
<feature type="region of interest" description="Disordered" evidence="1">
    <location>
        <begin position="579"/>
        <end position="671"/>
    </location>
</feature>
<feature type="region of interest" description="Disordered" evidence="1">
    <location>
        <begin position="1"/>
        <end position="56"/>
    </location>
</feature>
<feature type="compositionally biased region" description="Gly residues" evidence="1">
    <location>
        <begin position="36"/>
        <end position="50"/>
    </location>
</feature>
<dbReference type="GO" id="GO:0071539">
    <property type="term" value="P:protein localization to centrosome"/>
    <property type="evidence" value="ECO:0007669"/>
    <property type="project" value="TreeGrafter"/>
</dbReference>
<feature type="compositionally biased region" description="Basic and acidic residues" evidence="1">
    <location>
        <begin position="659"/>
        <end position="669"/>
    </location>
</feature>
<evidence type="ECO:0000259" key="2">
    <source>
        <dbReference type="Pfam" id="PF15253"/>
    </source>
</evidence>
<keyword evidence="4" id="KW-1185">Reference proteome</keyword>